<proteinExistence type="inferred from homology"/>
<comment type="similarity">
    <text evidence="2">Belongs to the ORC6 family.</text>
</comment>
<evidence type="ECO:0000256" key="6">
    <source>
        <dbReference type="SAM" id="MobiDB-lite"/>
    </source>
</evidence>
<dbReference type="GO" id="GO:0006260">
    <property type="term" value="P:DNA replication"/>
    <property type="evidence" value="ECO:0007669"/>
    <property type="project" value="UniProtKB-KW"/>
</dbReference>
<evidence type="ECO:0000259" key="7">
    <source>
        <dbReference type="Pfam" id="PF05460"/>
    </source>
</evidence>
<evidence type="ECO:0000256" key="2">
    <source>
        <dbReference type="ARBA" id="ARBA00010840"/>
    </source>
</evidence>
<comment type="subcellular location">
    <subcellularLocation>
        <location evidence="1">Nucleus</location>
    </subcellularLocation>
</comment>
<sequence length="422" mass="45852">MPSATEIALSTLLPTVSFLPPDLIALANSLLAQSRSKAASLKPEEEIGRTYACAHIAAERLKKRLDLELDKPKPPCPPKVYKKLYGYLDGALSAPIPRTPSKREKVVEESTPGGSTAKKTTASAGKLKTPTTATKRARDDAVVVGESDGKRDGLPDFLLPMVRDLCKATRTHTAVPHVVVGAGAAAKEIASRLSKRALDVEPSAKRRRTRTPQSAKAKEVAAENVGDAVAVEKWPALVVALFLYTVARLRGSEVEREEIGNVRETACEAVEQYVILNAASLPKQLDSVTATSLKKPVDFYMLEAEDCGWLNMDWYRNVPENVKDEPLEEDDEVDVAMEDEGPITPRKRPGKTPLRRKEKHGGKAALAADGLEEDDLGAAGLLAGLGTMFQPAIDWLSDERRADFVKWKKSILKECVTVEANA</sequence>
<evidence type="ECO:0000313" key="8">
    <source>
        <dbReference type="EMBL" id="USW51233.1"/>
    </source>
</evidence>
<reference evidence="8" key="1">
    <citation type="submission" date="2022-06" db="EMBL/GenBank/DDBJ databases">
        <title>Complete genome sequences of two strains of the flax pathogen Septoria linicola.</title>
        <authorList>
            <person name="Lapalu N."/>
            <person name="Simon A."/>
            <person name="Demenou B."/>
            <person name="Paumier D."/>
            <person name="Guillot M.-P."/>
            <person name="Gout L."/>
            <person name="Valade R."/>
        </authorList>
    </citation>
    <scope>NUCLEOTIDE SEQUENCE</scope>
    <source>
        <strain evidence="8">SE15195</strain>
    </source>
</reference>
<keyword evidence="9" id="KW-1185">Reference proteome</keyword>
<feature type="region of interest" description="Disordered" evidence="6">
    <location>
        <begin position="96"/>
        <end position="146"/>
    </location>
</feature>
<evidence type="ECO:0000256" key="1">
    <source>
        <dbReference type="ARBA" id="ARBA00004123"/>
    </source>
</evidence>
<gene>
    <name evidence="8" type="ORF">Slin15195_G045520</name>
</gene>
<evidence type="ECO:0000256" key="3">
    <source>
        <dbReference type="ARBA" id="ARBA00022705"/>
    </source>
</evidence>
<dbReference type="GO" id="GO:0003677">
    <property type="term" value="F:DNA binding"/>
    <property type="evidence" value="ECO:0007669"/>
    <property type="project" value="UniProtKB-KW"/>
</dbReference>
<feature type="domain" description="ORC6 first cyclin-like" evidence="7">
    <location>
        <begin position="9"/>
        <end position="93"/>
    </location>
</feature>
<keyword evidence="5" id="KW-0539">Nucleus</keyword>
<dbReference type="GO" id="GO:0005664">
    <property type="term" value="C:nuclear origin of replication recognition complex"/>
    <property type="evidence" value="ECO:0007669"/>
    <property type="project" value="InterPro"/>
</dbReference>
<keyword evidence="4" id="KW-0238">DNA-binding</keyword>
<feature type="compositionally biased region" description="Polar residues" evidence="6">
    <location>
        <begin position="112"/>
        <end position="134"/>
    </location>
</feature>
<dbReference type="InterPro" id="IPR008721">
    <property type="entry name" value="ORC6_cyclin_first"/>
</dbReference>
<dbReference type="Proteomes" id="UP001056384">
    <property type="component" value="Chromosome 3"/>
</dbReference>
<keyword evidence="3" id="KW-0235">DNA replication</keyword>
<dbReference type="Pfam" id="PF05460">
    <property type="entry name" value="ORC6"/>
    <property type="match status" value="1"/>
</dbReference>
<evidence type="ECO:0000313" key="9">
    <source>
        <dbReference type="Proteomes" id="UP001056384"/>
    </source>
</evidence>
<organism evidence="8 9">
    <name type="scientific">Septoria linicola</name>
    <dbReference type="NCBI Taxonomy" id="215465"/>
    <lineage>
        <taxon>Eukaryota</taxon>
        <taxon>Fungi</taxon>
        <taxon>Dikarya</taxon>
        <taxon>Ascomycota</taxon>
        <taxon>Pezizomycotina</taxon>
        <taxon>Dothideomycetes</taxon>
        <taxon>Dothideomycetidae</taxon>
        <taxon>Mycosphaerellales</taxon>
        <taxon>Mycosphaerellaceae</taxon>
        <taxon>Septoria</taxon>
    </lineage>
</organism>
<feature type="region of interest" description="Disordered" evidence="6">
    <location>
        <begin position="338"/>
        <end position="361"/>
    </location>
</feature>
<accession>A0A9Q9AQH5</accession>
<evidence type="ECO:0000256" key="5">
    <source>
        <dbReference type="ARBA" id="ARBA00023242"/>
    </source>
</evidence>
<name>A0A9Q9AQH5_9PEZI</name>
<feature type="compositionally biased region" description="Basic and acidic residues" evidence="6">
    <location>
        <begin position="136"/>
        <end position="146"/>
    </location>
</feature>
<protein>
    <submittedName>
        <fullName evidence="8">Origin recognition complex, subunit 6</fullName>
    </submittedName>
</protein>
<dbReference type="OrthoDB" id="5367324at2759"/>
<evidence type="ECO:0000256" key="4">
    <source>
        <dbReference type="ARBA" id="ARBA00023125"/>
    </source>
</evidence>
<feature type="compositionally biased region" description="Basic residues" evidence="6">
    <location>
        <begin position="345"/>
        <end position="361"/>
    </location>
</feature>
<dbReference type="EMBL" id="CP099420">
    <property type="protein sequence ID" value="USW51233.1"/>
    <property type="molecule type" value="Genomic_DNA"/>
</dbReference>
<dbReference type="AlphaFoldDB" id="A0A9Q9AQH5"/>